<dbReference type="SUPFAM" id="SSF48403">
    <property type="entry name" value="Ankyrin repeat"/>
    <property type="match status" value="1"/>
</dbReference>
<protein>
    <submittedName>
        <fullName evidence="1">Uncharacterized protein</fullName>
    </submittedName>
</protein>
<sequence length="358" mass="39815">MLPTLGSVAAVVQQHSSAGALQQVGPLVSSFMGPSPTLSLSEACKLQSLALLDWIWASSCTSDGTRSPHWSLSNFLRSDKFYHRWQFAAALKVAVEKEDVALLKWVFSHFQSCVVTPDLVDLVAEQGNISVLQFLLANASQESEGNKVEWGGDSIQQALAKGKLDAAHWLYSNIPLEGMNRQQRTWTIKAAMDAGDLDFCKVMMPIGRCLLDYSEYCSTPEVVEWKLDCGYLKRDVFDAVVSIRDLVPTGRVDLMQRISDEHHELPGDSEWPGEWQDALNDACHAGKLPVVKWLVEHPVGHQTIDEMRFARNLFKLLSHSAAKGFVGVMQYLYEQNAADQFADALAKAIEMDQMEAVK</sequence>
<name>H3GU69_PHYRM</name>
<dbReference type="Proteomes" id="UP000005238">
    <property type="component" value="Unassembled WGS sequence"/>
</dbReference>
<dbReference type="STRING" id="164328.H3GU69"/>
<evidence type="ECO:0000313" key="1">
    <source>
        <dbReference type="EnsemblProtists" id="Phyra80751"/>
    </source>
</evidence>
<dbReference type="EnsemblProtists" id="Phyra80751">
    <property type="protein sequence ID" value="Phyra80751"/>
    <property type="gene ID" value="Phyra80751"/>
</dbReference>
<dbReference type="OMA" id="HVFTIWF"/>
<evidence type="ECO:0000313" key="2">
    <source>
        <dbReference type="Proteomes" id="UP000005238"/>
    </source>
</evidence>
<reference evidence="2" key="1">
    <citation type="journal article" date="2006" name="Science">
        <title>Phytophthora genome sequences uncover evolutionary origins and mechanisms of pathogenesis.</title>
        <authorList>
            <person name="Tyler B.M."/>
            <person name="Tripathy S."/>
            <person name="Zhang X."/>
            <person name="Dehal P."/>
            <person name="Jiang R.H."/>
            <person name="Aerts A."/>
            <person name="Arredondo F.D."/>
            <person name="Baxter L."/>
            <person name="Bensasson D."/>
            <person name="Beynon J.L."/>
            <person name="Chapman J."/>
            <person name="Damasceno C.M."/>
            <person name="Dorrance A.E."/>
            <person name="Dou D."/>
            <person name="Dickerman A.W."/>
            <person name="Dubchak I.L."/>
            <person name="Garbelotto M."/>
            <person name="Gijzen M."/>
            <person name="Gordon S.G."/>
            <person name="Govers F."/>
            <person name="Grunwald N.J."/>
            <person name="Huang W."/>
            <person name="Ivors K.L."/>
            <person name="Jones R.W."/>
            <person name="Kamoun S."/>
            <person name="Krampis K."/>
            <person name="Lamour K.H."/>
            <person name="Lee M.K."/>
            <person name="McDonald W.H."/>
            <person name="Medina M."/>
            <person name="Meijer H.J."/>
            <person name="Nordberg E.K."/>
            <person name="Maclean D.J."/>
            <person name="Ospina-Giraldo M.D."/>
            <person name="Morris P.F."/>
            <person name="Phuntumart V."/>
            <person name="Putnam N.H."/>
            <person name="Rash S."/>
            <person name="Rose J.K."/>
            <person name="Sakihama Y."/>
            <person name="Salamov A.A."/>
            <person name="Savidor A."/>
            <person name="Scheuring C.F."/>
            <person name="Smith B.M."/>
            <person name="Sobral B.W."/>
            <person name="Terry A."/>
            <person name="Torto-Alalibo T.A."/>
            <person name="Win J."/>
            <person name="Xu Z."/>
            <person name="Zhang H."/>
            <person name="Grigoriev I.V."/>
            <person name="Rokhsar D.S."/>
            <person name="Boore J.L."/>
        </authorList>
    </citation>
    <scope>NUCLEOTIDE SEQUENCE [LARGE SCALE GENOMIC DNA]</scope>
    <source>
        <strain evidence="2">Pr102</strain>
    </source>
</reference>
<keyword evidence="2" id="KW-1185">Reference proteome</keyword>
<dbReference type="PANTHER" id="PTHR46586:SF3">
    <property type="entry name" value="ANKYRIN REPEAT-CONTAINING PROTEIN"/>
    <property type="match status" value="1"/>
</dbReference>
<dbReference type="InterPro" id="IPR036770">
    <property type="entry name" value="Ankyrin_rpt-contain_sf"/>
</dbReference>
<dbReference type="VEuPathDB" id="FungiDB:KRP22_10063"/>
<proteinExistence type="predicted"/>
<organism evidence="1 2">
    <name type="scientific">Phytophthora ramorum</name>
    <name type="common">Sudden oak death agent</name>
    <dbReference type="NCBI Taxonomy" id="164328"/>
    <lineage>
        <taxon>Eukaryota</taxon>
        <taxon>Sar</taxon>
        <taxon>Stramenopiles</taxon>
        <taxon>Oomycota</taxon>
        <taxon>Peronosporomycetes</taxon>
        <taxon>Peronosporales</taxon>
        <taxon>Peronosporaceae</taxon>
        <taxon>Phytophthora</taxon>
    </lineage>
</organism>
<dbReference type="AlphaFoldDB" id="H3GU69"/>
<dbReference type="Gene3D" id="1.25.40.20">
    <property type="entry name" value="Ankyrin repeat-containing domain"/>
    <property type="match status" value="1"/>
</dbReference>
<reference evidence="1" key="2">
    <citation type="submission" date="2015-06" db="UniProtKB">
        <authorList>
            <consortium name="EnsemblProtists"/>
        </authorList>
    </citation>
    <scope>IDENTIFICATION</scope>
    <source>
        <strain evidence="1">Pr102</strain>
    </source>
</reference>
<dbReference type="HOGENOM" id="CLU_774958_0_0_1"/>
<dbReference type="InterPro" id="IPR052050">
    <property type="entry name" value="SecEffector_AnkRepeat"/>
</dbReference>
<accession>H3GU69</accession>
<dbReference type="InParanoid" id="H3GU69"/>
<dbReference type="PANTHER" id="PTHR46586">
    <property type="entry name" value="ANKYRIN REPEAT-CONTAINING PROTEIN"/>
    <property type="match status" value="1"/>
</dbReference>
<dbReference type="eggNOG" id="ENOG502RDPQ">
    <property type="taxonomic scope" value="Eukaryota"/>
</dbReference>
<dbReference type="VEuPathDB" id="FungiDB:KRP23_6824"/>
<dbReference type="EMBL" id="DS566049">
    <property type="status" value="NOT_ANNOTATED_CDS"/>
    <property type="molecule type" value="Genomic_DNA"/>
</dbReference>